<dbReference type="Proteomes" id="UP000078286">
    <property type="component" value="Unassembled WGS sequence"/>
</dbReference>
<feature type="transmembrane region" description="Helical" evidence="1">
    <location>
        <begin position="82"/>
        <end position="106"/>
    </location>
</feature>
<dbReference type="NCBIfam" id="NF033887">
    <property type="entry name" value="conj_TraX"/>
    <property type="match status" value="1"/>
</dbReference>
<dbReference type="RefSeq" id="WP_064556367.1">
    <property type="nucleotide sequence ID" value="NZ_LXEO01000070.1"/>
</dbReference>
<keyword evidence="3" id="KW-1185">Reference proteome</keyword>
<comment type="caution">
    <text evidence="2">The sequence shown here is derived from an EMBL/GenBank/DDBJ whole genome shotgun (WGS) entry which is preliminary data.</text>
</comment>
<proteinExistence type="predicted"/>
<evidence type="ECO:0000313" key="2">
    <source>
        <dbReference type="EMBL" id="OAT14666.1"/>
    </source>
</evidence>
<dbReference type="InterPro" id="IPR049599">
    <property type="entry name" value="TraX-like"/>
</dbReference>
<gene>
    <name evidence="2" type="ORF">M979_4352</name>
</gene>
<protein>
    <submittedName>
        <fullName evidence="2">Uncharacterized protein</fullName>
    </submittedName>
</protein>
<evidence type="ECO:0000256" key="1">
    <source>
        <dbReference type="SAM" id="Phobius"/>
    </source>
</evidence>
<dbReference type="AlphaFoldDB" id="A0A1B7HGA6"/>
<keyword evidence="1" id="KW-0812">Transmembrane</keyword>
<keyword evidence="1" id="KW-0472">Membrane</keyword>
<evidence type="ECO:0000313" key="3">
    <source>
        <dbReference type="Proteomes" id="UP000078286"/>
    </source>
</evidence>
<dbReference type="PATRIC" id="fig|1354255.3.peg.4482"/>
<accession>A0A1B7HGA6</accession>
<feature type="transmembrane region" description="Helical" evidence="1">
    <location>
        <begin position="112"/>
        <end position="135"/>
    </location>
</feature>
<dbReference type="EMBL" id="LXEO01000070">
    <property type="protein sequence ID" value="OAT14666.1"/>
    <property type="molecule type" value="Genomic_DNA"/>
</dbReference>
<organism evidence="2 3">
    <name type="scientific">Buttiauxella noackiae ATCC 51607</name>
    <dbReference type="NCBI Taxonomy" id="1354255"/>
    <lineage>
        <taxon>Bacteria</taxon>
        <taxon>Pseudomonadati</taxon>
        <taxon>Pseudomonadota</taxon>
        <taxon>Gammaproteobacteria</taxon>
        <taxon>Enterobacterales</taxon>
        <taxon>Enterobacteriaceae</taxon>
        <taxon>Buttiauxella</taxon>
    </lineage>
</organism>
<keyword evidence="1" id="KW-1133">Transmembrane helix</keyword>
<name>A0A1B7HGA6_9ENTR</name>
<sequence length="168" mass="19240">MKPGTAKKYSWRAASLLLPLPEVRWVLRTLNYAGTKKMAQVKDLRRRYREEKDLALTFDEAVSASGRTREELTARFRLGKRLWLLLFIPVAIFTLALLFAVLVNATTLDSLILWRAGSMLFALTGFCALLFSGALKCQLRLWQLQTGNLGTFQEWRATGRWLTSILSW</sequence>
<reference evidence="2 3" key="1">
    <citation type="submission" date="2016-04" db="EMBL/GenBank/DDBJ databases">
        <title>ATOL: Assembling a taxonomically balanced genome-scale reconstruction of the evolutionary history of the Enterobacteriaceae.</title>
        <authorList>
            <person name="Plunkett G.III."/>
            <person name="Neeno-Eckwall E.C."/>
            <person name="Glasner J.D."/>
            <person name="Perna N.T."/>
        </authorList>
    </citation>
    <scope>NUCLEOTIDE SEQUENCE [LARGE SCALE GENOMIC DNA]</scope>
    <source>
        <strain evidence="2 3">ATCC 51607</strain>
    </source>
</reference>